<keyword evidence="5" id="KW-0030">Aminoacyl-tRNA synthetase</keyword>
<accession>T0YBN7</accession>
<dbReference type="InterPro" id="IPR004364">
    <property type="entry name" value="Aa-tRNA-synt_II"/>
</dbReference>
<dbReference type="GO" id="GO:0004812">
    <property type="term" value="F:aminoacyl-tRNA ligase activity"/>
    <property type="evidence" value="ECO:0007669"/>
    <property type="project" value="UniProtKB-KW"/>
</dbReference>
<dbReference type="Gene3D" id="3.30.930.10">
    <property type="entry name" value="Bira Bifunctional Protein, Domain 2"/>
    <property type="match status" value="1"/>
</dbReference>
<dbReference type="GO" id="GO:0005524">
    <property type="term" value="F:ATP binding"/>
    <property type="evidence" value="ECO:0007669"/>
    <property type="project" value="InterPro"/>
</dbReference>
<reference evidence="5" key="2">
    <citation type="journal article" date="2014" name="ISME J.">
        <title>Microbial stratification in low pH oxic and suboxic macroscopic growths along an acid mine drainage.</title>
        <authorList>
            <person name="Mendez-Garcia C."/>
            <person name="Mesa V."/>
            <person name="Sprenger R.R."/>
            <person name="Richter M."/>
            <person name="Diez M.S."/>
            <person name="Solano J."/>
            <person name="Bargiela R."/>
            <person name="Golyshina O.V."/>
            <person name="Manteca A."/>
            <person name="Ramos J.L."/>
            <person name="Gallego J.R."/>
            <person name="Llorente I."/>
            <person name="Martins Dos Santos V.A."/>
            <person name="Jensen O.N."/>
            <person name="Pelaez A.I."/>
            <person name="Sanchez J."/>
            <person name="Ferrer M."/>
        </authorList>
    </citation>
    <scope>NUCLEOTIDE SEQUENCE</scope>
</reference>
<dbReference type="AlphaFoldDB" id="T0YBN7"/>
<sequence>TRGLRDHPAFPALEVDPPRFGPAWKTYTTHELEARYGPNWEMAASKAHDQPFWALCHRREFYDREDPDEPGHFLNYDLIYPNGYGEALSGGEREWQPDRIRDRISRDPIPAAALAAYLEIAHGLVSSAGGGLGIERLLRFLTRSPHVGDVQMFRRVPGEEGRAVNTSPSNPLRTS</sequence>
<dbReference type="EC" id="6.1.1.-" evidence="5"/>
<organism evidence="5">
    <name type="scientific">mine drainage metagenome</name>
    <dbReference type="NCBI Taxonomy" id="410659"/>
    <lineage>
        <taxon>unclassified sequences</taxon>
        <taxon>metagenomes</taxon>
        <taxon>ecological metagenomes</taxon>
    </lineage>
</organism>
<comment type="caution">
    <text evidence="5">The sequence shown here is derived from an EMBL/GenBank/DDBJ whole genome shotgun (WGS) entry which is preliminary data.</text>
</comment>
<dbReference type="InterPro" id="IPR045864">
    <property type="entry name" value="aa-tRNA-synth_II/BPL/LPL"/>
</dbReference>
<dbReference type="EMBL" id="AUZZ01009746">
    <property type="protein sequence ID" value="EQD32641.1"/>
    <property type="molecule type" value="Genomic_DNA"/>
</dbReference>
<evidence type="ECO:0000256" key="3">
    <source>
        <dbReference type="ARBA" id="ARBA00022840"/>
    </source>
</evidence>
<feature type="non-terminal residue" evidence="5">
    <location>
        <position position="175"/>
    </location>
</feature>
<proteinExistence type="predicted"/>
<dbReference type="SUPFAM" id="SSF55681">
    <property type="entry name" value="Class II aaRS and biotin synthetases"/>
    <property type="match status" value="1"/>
</dbReference>
<feature type="domain" description="Aminoacyl-tRNA synthetase class II (D/K/N)" evidence="4">
    <location>
        <begin position="46"/>
        <end position="155"/>
    </location>
</feature>
<dbReference type="GO" id="GO:0006418">
    <property type="term" value="P:tRNA aminoacylation for protein translation"/>
    <property type="evidence" value="ECO:0007669"/>
    <property type="project" value="InterPro"/>
</dbReference>
<protein>
    <submittedName>
        <fullName evidence="5">tRNA synthetase class II (D K and N)</fullName>
        <ecNumber evidence="5">6.1.1.-</ecNumber>
    </submittedName>
</protein>
<keyword evidence="2" id="KW-0547">Nucleotide-binding</keyword>
<evidence type="ECO:0000256" key="2">
    <source>
        <dbReference type="ARBA" id="ARBA00022741"/>
    </source>
</evidence>
<evidence type="ECO:0000313" key="5">
    <source>
        <dbReference type="EMBL" id="EQD32641.1"/>
    </source>
</evidence>
<reference evidence="5" key="1">
    <citation type="submission" date="2013-08" db="EMBL/GenBank/DDBJ databases">
        <authorList>
            <person name="Mendez C."/>
            <person name="Richter M."/>
            <person name="Ferrer M."/>
            <person name="Sanchez J."/>
        </authorList>
    </citation>
    <scope>NUCLEOTIDE SEQUENCE</scope>
</reference>
<evidence type="ECO:0000256" key="1">
    <source>
        <dbReference type="ARBA" id="ARBA00022598"/>
    </source>
</evidence>
<name>T0YBN7_9ZZZZ</name>
<feature type="non-terminal residue" evidence="5">
    <location>
        <position position="1"/>
    </location>
</feature>
<dbReference type="Pfam" id="PF00152">
    <property type="entry name" value="tRNA-synt_2"/>
    <property type="match status" value="1"/>
</dbReference>
<keyword evidence="1 5" id="KW-0436">Ligase</keyword>
<evidence type="ECO:0000259" key="4">
    <source>
        <dbReference type="Pfam" id="PF00152"/>
    </source>
</evidence>
<gene>
    <name evidence="5" type="ORF">B2A_13458</name>
</gene>
<keyword evidence="3" id="KW-0067">ATP-binding</keyword>